<dbReference type="InterPro" id="IPR050137">
    <property type="entry name" value="PyrR_bifunctional"/>
</dbReference>
<feature type="domain" description="Phosphoribosyltransferase" evidence="1">
    <location>
        <begin position="7"/>
        <end position="144"/>
    </location>
</feature>
<dbReference type="RefSeq" id="WP_105038321.1">
    <property type="nucleotide sequence ID" value="NZ_PPSL01000002.1"/>
</dbReference>
<evidence type="ECO:0000259" key="1">
    <source>
        <dbReference type="Pfam" id="PF00156"/>
    </source>
</evidence>
<dbReference type="OrthoDB" id="664757at2"/>
<organism evidence="2 3">
    <name type="scientific">Flavipsychrobacter stenotrophus</name>
    <dbReference type="NCBI Taxonomy" id="2077091"/>
    <lineage>
        <taxon>Bacteria</taxon>
        <taxon>Pseudomonadati</taxon>
        <taxon>Bacteroidota</taxon>
        <taxon>Chitinophagia</taxon>
        <taxon>Chitinophagales</taxon>
        <taxon>Chitinophagaceae</taxon>
        <taxon>Flavipsychrobacter</taxon>
    </lineage>
</organism>
<dbReference type="CDD" id="cd06223">
    <property type="entry name" value="PRTases_typeI"/>
    <property type="match status" value="1"/>
</dbReference>
<accession>A0A2S7SWY7</accession>
<comment type="caution">
    <text evidence="2">The sequence shown here is derived from an EMBL/GenBank/DDBJ whole genome shotgun (WGS) entry which is preliminary data.</text>
</comment>
<dbReference type="GO" id="GO:0016757">
    <property type="term" value="F:glycosyltransferase activity"/>
    <property type="evidence" value="ECO:0007669"/>
    <property type="project" value="UniProtKB-KW"/>
</dbReference>
<reference evidence="2 3" key="1">
    <citation type="submission" date="2018-01" db="EMBL/GenBank/DDBJ databases">
        <title>A novel member of the phylum Bacteroidetes isolated from glacier ice.</title>
        <authorList>
            <person name="Liu Q."/>
            <person name="Xin Y.-H."/>
        </authorList>
    </citation>
    <scope>NUCLEOTIDE SEQUENCE [LARGE SCALE GENOMIC DNA]</scope>
    <source>
        <strain evidence="2 3">RB1R16</strain>
    </source>
</reference>
<dbReference type="AlphaFoldDB" id="A0A2S7SWY7"/>
<dbReference type="PANTHER" id="PTHR11608">
    <property type="entry name" value="BIFUNCTIONAL PROTEIN PYRR"/>
    <property type="match status" value="1"/>
</dbReference>
<evidence type="ECO:0000313" key="3">
    <source>
        <dbReference type="Proteomes" id="UP000239872"/>
    </source>
</evidence>
<dbReference type="Gene3D" id="3.40.50.2020">
    <property type="match status" value="1"/>
</dbReference>
<keyword evidence="3" id="KW-1185">Reference proteome</keyword>
<dbReference type="InterPro" id="IPR029057">
    <property type="entry name" value="PRTase-like"/>
</dbReference>
<dbReference type="InterPro" id="IPR000836">
    <property type="entry name" value="PRTase_dom"/>
</dbReference>
<protein>
    <submittedName>
        <fullName evidence="2">Phosphoribosyltransferase</fullName>
    </submittedName>
</protein>
<name>A0A2S7SWY7_9BACT</name>
<dbReference type="SUPFAM" id="SSF53271">
    <property type="entry name" value="PRTase-like"/>
    <property type="match status" value="1"/>
</dbReference>
<dbReference type="EMBL" id="PPSL01000002">
    <property type="protein sequence ID" value="PQJ11442.1"/>
    <property type="molecule type" value="Genomic_DNA"/>
</dbReference>
<gene>
    <name evidence="2" type="ORF">CJD36_006475</name>
</gene>
<dbReference type="Proteomes" id="UP000239872">
    <property type="component" value="Unassembled WGS sequence"/>
</dbReference>
<keyword evidence="2" id="KW-0808">Transferase</keyword>
<proteinExistence type="predicted"/>
<sequence length="166" mass="18579">MKKKKVEILDKERIAHKLRRMAYEIWEHNSDEQDLTLVGIESGGKVIADNLAVLLREISPLKVEVISVTINKKKPLNHALEIDKDLTGKSVILVDDVANSGKTVTYSLHAILSYDLKKVMVAVLVDRRHKSFPIASDIVGLSIATTLQEHIEVEIEDGQVTSVYLQ</sequence>
<keyword evidence="2" id="KW-0328">Glycosyltransferase</keyword>
<evidence type="ECO:0000313" key="2">
    <source>
        <dbReference type="EMBL" id="PQJ11442.1"/>
    </source>
</evidence>
<dbReference type="Pfam" id="PF00156">
    <property type="entry name" value="Pribosyltran"/>
    <property type="match status" value="1"/>
</dbReference>
<dbReference type="PANTHER" id="PTHR11608:SF0">
    <property type="entry name" value="BIFUNCTIONAL PROTEIN PYRR"/>
    <property type="match status" value="1"/>
</dbReference>